<sequence length="246" mass="27297">MNDTLELLLSHQSDRSFLDKAIPDDVLDNVIRAAWRAPTSVHSQQVSIIVTRDKETKQQLAALTGGQPWVAQAPVFLTFVLDMHKSRIGIEAVGKQQLAHTSVESIVSGSQDVGIALASAMLAARSQGLGVVPIGGIRNNPQQVIELLNLPDLTFPINGLTLGYVDKPAHLKPRMPINAFRHEERYQDSELDALIATHNRELSEHWQRIDRGEGENWSQTVAGYYDHVYYPDVLPGLLHQGFNVDK</sequence>
<feature type="domain" description="Nitroreductase" evidence="6">
    <location>
        <begin position="10"/>
        <end position="164"/>
    </location>
</feature>
<dbReference type="PIRSF" id="PIRSF005426">
    <property type="entry name" value="Frp"/>
    <property type="match status" value="1"/>
</dbReference>
<evidence type="ECO:0000313" key="7">
    <source>
        <dbReference type="EMBL" id="MDW3776879.1"/>
    </source>
</evidence>
<comment type="similarity">
    <text evidence="1 5">Belongs to the flavin oxidoreductase frp family.</text>
</comment>
<dbReference type="AlphaFoldDB" id="A0AAW9C5G4"/>
<dbReference type="InterPro" id="IPR000415">
    <property type="entry name" value="Nitroreductase-like"/>
</dbReference>
<evidence type="ECO:0000256" key="3">
    <source>
        <dbReference type="ARBA" id="ARBA00022643"/>
    </source>
</evidence>
<dbReference type="Pfam" id="PF00881">
    <property type="entry name" value="Nitroreductase"/>
    <property type="match status" value="1"/>
</dbReference>
<gene>
    <name evidence="7" type="ORF">QWU01_08650</name>
</gene>
<evidence type="ECO:0000256" key="5">
    <source>
        <dbReference type="PIRNR" id="PIRNR005426"/>
    </source>
</evidence>
<evidence type="ECO:0000256" key="1">
    <source>
        <dbReference type="ARBA" id="ARBA00008366"/>
    </source>
</evidence>
<dbReference type="InterPro" id="IPR029479">
    <property type="entry name" value="Nitroreductase"/>
</dbReference>
<keyword evidence="3 5" id="KW-0288">FMN</keyword>
<organism evidence="7 8">
    <name type="scientific">Kluyvera cryocrescens</name>
    <name type="common">Kluyvera citrophila</name>
    <dbReference type="NCBI Taxonomy" id="580"/>
    <lineage>
        <taxon>Bacteria</taxon>
        <taxon>Pseudomonadati</taxon>
        <taxon>Pseudomonadota</taxon>
        <taxon>Gammaproteobacteria</taxon>
        <taxon>Enterobacterales</taxon>
        <taxon>Enterobacteriaceae</taxon>
        <taxon>Kluyvera</taxon>
    </lineage>
</organism>
<dbReference type="PANTHER" id="PTHR43425:SF2">
    <property type="entry name" value="OXYGEN-INSENSITIVE NADPH NITROREDUCTASE"/>
    <property type="match status" value="1"/>
</dbReference>
<evidence type="ECO:0000313" key="8">
    <source>
        <dbReference type="Proteomes" id="UP001276300"/>
    </source>
</evidence>
<evidence type="ECO:0000259" key="6">
    <source>
        <dbReference type="Pfam" id="PF00881"/>
    </source>
</evidence>
<dbReference type="Proteomes" id="UP001276300">
    <property type="component" value="Unassembled WGS sequence"/>
</dbReference>
<dbReference type="InterPro" id="IPR016446">
    <property type="entry name" value="Flavin_OxRdtase_Frp"/>
</dbReference>
<dbReference type="EMBL" id="JAUEQX010000007">
    <property type="protein sequence ID" value="MDW3776879.1"/>
    <property type="molecule type" value="Genomic_DNA"/>
</dbReference>
<accession>A0AAW9C5G4</accession>
<dbReference type="CDD" id="cd02146">
    <property type="entry name" value="NfsA-like"/>
    <property type="match status" value="1"/>
</dbReference>
<reference evidence="7" key="1">
    <citation type="journal article" date="2023" name="J Glob Antimicrob Resist">
        <title>Emergence of NDM-1 and KPC-3 carbapenemases in Kluyvera cryocrescens: Investigating genetic heterogeneity and acquisition routes of blaNDM-1 in Enterobacterales species in Portugal.</title>
        <authorList>
            <person name="Loiodice M."/>
            <person name="Ribeiro M."/>
            <person name="Peixe L."/>
            <person name="Novais A."/>
        </authorList>
    </citation>
    <scope>NUCLEOTIDE SEQUENCE</scope>
    <source>
        <strain evidence="7">K629</strain>
    </source>
</reference>
<dbReference type="Gene3D" id="3.40.109.10">
    <property type="entry name" value="NADH Oxidase"/>
    <property type="match status" value="1"/>
</dbReference>
<keyword evidence="5" id="KW-0521">NADP</keyword>
<dbReference type="GO" id="GO:0016491">
    <property type="term" value="F:oxidoreductase activity"/>
    <property type="evidence" value="ECO:0007669"/>
    <property type="project" value="UniProtKB-UniRule"/>
</dbReference>
<name>A0AAW9C5G4_KLUCR</name>
<evidence type="ECO:0000256" key="2">
    <source>
        <dbReference type="ARBA" id="ARBA00022630"/>
    </source>
</evidence>
<dbReference type="PANTHER" id="PTHR43425">
    <property type="entry name" value="OXYGEN-INSENSITIVE NADPH NITROREDUCTASE"/>
    <property type="match status" value="1"/>
</dbReference>
<comment type="caution">
    <text evidence="7">The sequence shown here is derived from an EMBL/GenBank/DDBJ whole genome shotgun (WGS) entry which is preliminary data.</text>
</comment>
<dbReference type="RefSeq" id="WP_318242550.1">
    <property type="nucleotide sequence ID" value="NZ_JAUEQX010000007.1"/>
</dbReference>
<dbReference type="SUPFAM" id="SSF55469">
    <property type="entry name" value="FMN-dependent nitroreductase-like"/>
    <property type="match status" value="1"/>
</dbReference>
<evidence type="ECO:0000256" key="4">
    <source>
        <dbReference type="ARBA" id="ARBA00023002"/>
    </source>
</evidence>
<proteinExistence type="inferred from homology"/>
<keyword evidence="4 5" id="KW-0560">Oxidoreductase</keyword>
<protein>
    <submittedName>
        <fullName evidence="7">NADPH-dependent oxidoreductase</fullName>
    </submittedName>
</protein>
<keyword evidence="2 5" id="KW-0285">Flavoprotein</keyword>